<evidence type="ECO:0000256" key="5">
    <source>
        <dbReference type="ARBA" id="ARBA00023136"/>
    </source>
</evidence>
<gene>
    <name evidence="13" type="ORF">TAT_000276200</name>
    <name evidence="12" type="ORF">TAV_000276300</name>
</gene>
<dbReference type="PANTHER" id="PTHR22883">
    <property type="entry name" value="ZINC FINGER DHHC DOMAIN CONTAINING PROTEIN"/>
    <property type="match status" value="1"/>
</dbReference>
<dbReference type="PROSITE" id="PS50216">
    <property type="entry name" value="DHHC"/>
    <property type="match status" value="1"/>
</dbReference>
<dbReference type="InterPro" id="IPR001594">
    <property type="entry name" value="Palmitoyltrfase_DHHC"/>
</dbReference>
<dbReference type="Pfam" id="PF01529">
    <property type="entry name" value="DHHC"/>
    <property type="match status" value="1"/>
</dbReference>
<keyword evidence="3 10" id="KW-0812">Transmembrane</keyword>
<comment type="catalytic activity">
    <reaction evidence="9 10">
        <text>L-cysteinyl-[protein] + hexadecanoyl-CoA = S-hexadecanoyl-L-cysteinyl-[protein] + CoA</text>
        <dbReference type="Rhea" id="RHEA:36683"/>
        <dbReference type="Rhea" id="RHEA-COMP:10131"/>
        <dbReference type="Rhea" id="RHEA-COMP:11032"/>
        <dbReference type="ChEBI" id="CHEBI:29950"/>
        <dbReference type="ChEBI" id="CHEBI:57287"/>
        <dbReference type="ChEBI" id="CHEBI:57379"/>
        <dbReference type="ChEBI" id="CHEBI:74151"/>
        <dbReference type="EC" id="2.3.1.225"/>
    </reaction>
</comment>
<evidence type="ECO:0000256" key="6">
    <source>
        <dbReference type="ARBA" id="ARBA00023139"/>
    </source>
</evidence>
<dbReference type="InterPro" id="IPR039859">
    <property type="entry name" value="PFA4/ZDH16/20/ERF2-like"/>
</dbReference>
<keyword evidence="6" id="KW-0564">Palmitate</keyword>
<dbReference type="GO" id="GO:0019706">
    <property type="term" value="F:protein-cysteine S-palmitoyltransferase activity"/>
    <property type="evidence" value="ECO:0007669"/>
    <property type="project" value="UniProtKB-EC"/>
</dbReference>
<dbReference type="EMBL" id="UIVT01000003">
    <property type="protein sequence ID" value="SVP93768.1"/>
    <property type="molecule type" value="Genomic_DNA"/>
</dbReference>
<evidence type="ECO:0000256" key="10">
    <source>
        <dbReference type="RuleBase" id="RU079119"/>
    </source>
</evidence>
<evidence type="ECO:0000259" key="11">
    <source>
        <dbReference type="Pfam" id="PF01529"/>
    </source>
</evidence>
<comment type="domain">
    <text evidence="10">The DHHC domain is required for palmitoyltransferase activity.</text>
</comment>
<evidence type="ECO:0000256" key="3">
    <source>
        <dbReference type="ARBA" id="ARBA00022692"/>
    </source>
</evidence>
<evidence type="ECO:0000256" key="7">
    <source>
        <dbReference type="ARBA" id="ARBA00023288"/>
    </source>
</evidence>
<name>A0A3B0NGV5_THEAN</name>
<organism evidence="13">
    <name type="scientific">Theileria annulata</name>
    <dbReference type="NCBI Taxonomy" id="5874"/>
    <lineage>
        <taxon>Eukaryota</taxon>
        <taxon>Sar</taxon>
        <taxon>Alveolata</taxon>
        <taxon>Apicomplexa</taxon>
        <taxon>Aconoidasida</taxon>
        <taxon>Piroplasmida</taxon>
        <taxon>Theileriidae</taxon>
        <taxon>Theileria</taxon>
    </lineage>
</organism>
<comment type="similarity">
    <text evidence="10">Belongs to the DHHC palmitoyltransferase family.</text>
</comment>
<dbReference type="AlphaFoldDB" id="A0A3B0NGV5"/>
<reference evidence="13" key="1">
    <citation type="submission" date="2018-07" db="EMBL/GenBank/DDBJ databases">
        <authorList>
            <person name="Quirk P.G."/>
            <person name="Krulwich T.A."/>
        </authorList>
    </citation>
    <scope>NUCLEOTIDE SEQUENCE</scope>
    <source>
        <strain evidence="13">Anand</strain>
    </source>
</reference>
<keyword evidence="5 10" id="KW-0472">Membrane</keyword>
<dbReference type="EC" id="2.3.1.225" evidence="10"/>
<protein>
    <recommendedName>
        <fullName evidence="10">Palmitoyltransferase</fullName>
        <ecNumber evidence="10">2.3.1.225</ecNumber>
    </recommendedName>
</protein>
<proteinExistence type="inferred from homology"/>
<feature type="transmembrane region" description="Helical" evidence="10">
    <location>
        <begin position="199"/>
        <end position="222"/>
    </location>
</feature>
<sequence>MGYASMGRICSLKCTKVLIAVLTFLASFLPLAFFLVYHFTFYYLRNLVGLYVILAILGLCSVGLFFATSFSNPGYVKKLDYPTRMFDYLKCSFRGGNPPRFVDMMINGQPTKVKFCSTCHTYRPPRSVHCSDCDRCIVRFDHHCPYVANCIGYYNYKIFLAFLLLSSLYFSFLFSLFIFRSVEFFPSFQSNVNQSPTDIIGTIIFMIITFISVWLVFGLYFFHMFIVRSNLSTYDKLKEHFDEFNPFDRGTLNNCKAVLLYNPKKQTNRNQTIYNPCAMYTLQSNTKSLDKTLSF</sequence>
<dbReference type="VEuPathDB" id="PiroplasmaDB:TA18700"/>
<feature type="transmembrane region" description="Helical" evidence="10">
    <location>
        <begin position="158"/>
        <end position="179"/>
    </location>
</feature>
<feature type="domain" description="Palmitoyltransferase DHHC" evidence="11">
    <location>
        <begin position="113"/>
        <end position="239"/>
    </location>
</feature>
<evidence type="ECO:0000313" key="12">
    <source>
        <dbReference type="EMBL" id="SVP92964.1"/>
    </source>
</evidence>
<accession>A0A3B0NGV5</accession>
<evidence type="ECO:0000256" key="8">
    <source>
        <dbReference type="ARBA" id="ARBA00023315"/>
    </source>
</evidence>
<dbReference type="PANTHER" id="PTHR22883:SF43">
    <property type="entry name" value="PALMITOYLTRANSFERASE APP"/>
    <property type="match status" value="1"/>
</dbReference>
<keyword evidence="7" id="KW-0449">Lipoprotein</keyword>
<comment type="subcellular location">
    <subcellularLocation>
        <location evidence="1">Endomembrane system</location>
        <topology evidence="1">Multi-pass membrane protein</topology>
    </subcellularLocation>
</comment>
<evidence type="ECO:0000313" key="13">
    <source>
        <dbReference type="EMBL" id="SVP93768.1"/>
    </source>
</evidence>
<evidence type="ECO:0000256" key="2">
    <source>
        <dbReference type="ARBA" id="ARBA00022679"/>
    </source>
</evidence>
<feature type="transmembrane region" description="Helical" evidence="10">
    <location>
        <begin position="50"/>
        <end position="70"/>
    </location>
</feature>
<keyword evidence="8 10" id="KW-0012">Acyltransferase</keyword>
<evidence type="ECO:0000256" key="9">
    <source>
        <dbReference type="ARBA" id="ARBA00048048"/>
    </source>
</evidence>
<dbReference type="EMBL" id="UIVS01000003">
    <property type="protein sequence ID" value="SVP92964.1"/>
    <property type="molecule type" value="Genomic_DNA"/>
</dbReference>
<dbReference type="GO" id="GO:0005794">
    <property type="term" value="C:Golgi apparatus"/>
    <property type="evidence" value="ECO:0007669"/>
    <property type="project" value="TreeGrafter"/>
</dbReference>
<feature type="transmembrane region" description="Helical" evidence="10">
    <location>
        <begin position="21"/>
        <end position="44"/>
    </location>
</feature>
<keyword evidence="4 10" id="KW-1133">Transmembrane helix</keyword>
<evidence type="ECO:0000256" key="1">
    <source>
        <dbReference type="ARBA" id="ARBA00004127"/>
    </source>
</evidence>
<dbReference type="GO" id="GO:0006612">
    <property type="term" value="P:protein targeting to membrane"/>
    <property type="evidence" value="ECO:0007669"/>
    <property type="project" value="TreeGrafter"/>
</dbReference>
<evidence type="ECO:0000256" key="4">
    <source>
        <dbReference type="ARBA" id="ARBA00022989"/>
    </source>
</evidence>
<keyword evidence="2 10" id="KW-0808">Transferase</keyword>
<dbReference type="GO" id="GO:0005783">
    <property type="term" value="C:endoplasmic reticulum"/>
    <property type="evidence" value="ECO:0007669"/>
    <property type="project" value="TreeGrafter"/>
</dbReference>